<dbReference type="RefSeq" id="WP_241371093.1">
    <property type="nucleotide sequence ID" value="NZ_JAKZFC010000012.1"/>
</dbReference>
<evidence type="ECO:0000256" key="7">
    <source>
        <dbReference type="SAM" id="SignalP"/>
    </source>
</evidence>
<dbReference type="Gene3D" id="2.60.40.1220">
    <property type="match status" value="1"/>
</dbReference>
<keyword evidence="4" id="KW-0186">Copper</keyword>
<keyword evidence="6" id="KW-0472">Membrane</keyword>
<dbReference type="Proteomes" id="UP001316087">
    <property type="component" value="Unassembled WGS sequence"/>
</dbReference>
<keyword evidence="6" id="KW-0812">Transmembrane</keyword>
<comment type="caution">
    <text evidence="9">The sequence shown here is derived from an EMBL/GenBank/DDBJ whole genome shotgun (WGS) entry which is preliminary data.</text>
</comment>
<evidence type="ECO:0000313" key="10">
    <source>
        <dbReference type="Proteomes" id="UP001316087"/>
    </source>
</evidence>
<protein>
    <submittedName>
        <fullName evidence="9">Copper resistance protein CopC</fullName>
    </submittedName>
</protein>
<dbReference type="PANTHER" id="PTHR34820">
    <property type="entry name" value="INNER MEMBRANE PROTEIN YEBZ"/>
    <property type="match status" value="1"/>
</dbReference>
<evidence type="ECO:0000256" key="2">
    <source>
        <dbReference type="ARBA" id="ARBA00022723"/>
    </source>
</evidence>
<organism evidence="9 10">
    <name type="scientific">Solibacillus palustris</name>
    <dbReference type="NCBI Taxonomy" id="2908203"/>
    <lineage>
        <taxon>Bacteria</taxon>
        <taxon>Bacillati</taxon>
        <taxon>Bacillota</taxon>
        <taxon>Bacilli</taxon>
        <taxon>Bacillales</taxon>
        <taxon>Caryophanaceae</taxon>
        <taxon>Solibacillus</taxon>
    </lineage>
</organism>
<dbReference type="Pfam" id="PF04234">
    <property type="entry name" value="CopC"/>
    <property type="match status" value="1"/>
</dbReference>
<comment type="subcellular location">
    <subcellularLocation>
        <location evidence="1">Cell envelope</location>
    </subcellularLocation>
</comment>
<proteinExistence type="predicted"/>
<keyword evidence="2" id="KW-0479">Metal-binding</keyword>
<evidence type="ECO:0000256" key="5">
    <source>
        <dbReference type="SAM" id="MobiDB-lite"/>
    </source>
</evidence>
<sequence length="185" mass="20261">MKKFITAIAAILFTFSINTFAFAHSHIGETVPANGEVVTESLTELVLNFEEAIEQGSIMELYTSNGEKIELGEVVIADKQLIGKLVNPLANDEYKVDWTIISADGHPLEGSYSFTMNVAEEPVVEEVTTPSDETAVTEEVASNEEQLDSQETSEKEESSSVVWIVVGIIAIILILSIVVLSRRKK</sequence>
<keyword evidence="6" id="KW-1133">Transmembrane helix</keyword>
<gene>
    <name evidence="9" type="ORF">LZ480_18855</name>
</gene>
<feature type="transmembrane region" description="Helical" evidence="6">
    <location>
        <begin position="161"/>
        <end position="180"/>
    </location>
</feature>
<dbReference type="EMBL" id="JAKZFC010000012">
    <property type="protein sequence ID" value="MCH7323933.1"/>
    <property type="molecule type" value="Genomic_DNA"/>
</dbReference>
<keyword evidence="10" id="KW-1185">Reference proteome</keyword>
<dbReference type="PANTHER" id="PTHR34820:SF4">
    <property type="entry name" value="INNER MEMBRANE PROTEIN YEBZ"/>
    <property type="match status" value="1"/>
</dbReference>
<keyword evidence="3 7" id="KW-0732">Signal</keyword>
<accession>A0ABS9UIW1</accession>
<dbReference type="InterPro" id="IPR007348">
    <property type="entry name" value="CopC_dom"/>
</dbReference>
<feature type="signal peptide" evidence="7">
    <location>
        <begin position="1"/>
        <end position="23"/>
    </location>
</feature>
<feature type="chain" id="PRO_5047174634" evidence="7">
    <location>
        <begin position="24"/>
        <end position="185"/>
    </location>
</feature>
<evidence type="ECO:0000256" key="6">
    <source>
        <dbReference type="SAM" id="Phobius"/>
    </source>
</evidence>
<evidence type="ECO:0000256" key="1">
    <source>
        <dbReference type="ARBA" id="ARBA00004196"/>
    </source>
</evidence>
<evidence type="ECO:0000256" key="4">
    <source>
        <dbReference type="ARBA" id="ARBA00023008"/>
    </source>
</evidence>
<dbReference type="InterPro" id="IPR032694">
    <property type="entry name" value="CopC/D"/>
</dbReference>
<evidence type="ECO:0000256" key="3">
    <source>
        <dbReference type="ARBA" id="ARBA00022729"/>
    </source>
</evidence>
<feature type="domain" description="CopC" evidence="8">
    <location>
        <begin position="24"/>
        <end position="115"/>
    </location>
</feature>
<evidence type="ECO:0000259" key="8">
    <source>
        <dbReference type="Pfam" id="PF04234"/>
    </source>
</evidence>
<evidence type="ECO:0000313" key="9">
    <source>
        <dbReference type="EMBL" id="MCH7323933.1"/>
    </source>
</evidence>
<name>A0ABS9UIW1_9BACL</name>
<dbReference type="SUPFAM" id="SSF81296">
    <property type="entry name" value="E set domains"/>
    <property type="match status" value="1"/>
</dbReference>
<dbReference type="InterPro" id="IPR014755">
    <property type="entry name" value="Cu-Rt/internalin_Ig-like"/>
</dbReference>
<dbReference type="InterPro" id="IPR014756">
    <property type="entry name" value="Ig_E-set"/>
</dbReference>
<reference evidence="9 10" key="1">
    <citation type="submission" date="2022-03" db="EMBL/GenBank/DDBJ databases">
        <authorList>
            <person name="Jo J.-H."/>
            <person name="Im W.-T."/>
        </authorList>
    </citation>
    <scope>NUCLEOTIDE SEQUENCE [LARGE SCALE GENOMIC DNA]</scope>
    <source>
        <strain evidence="9 10">MA9</strain>
    </source>
</reference>
<feature type="region of interest" description="Disordered" evidence="5">
    <location>
        <begin position="127"/>
        <end position="154"/>
    </location>
</feature>